<gene>
    <name evidence="1" type="ORF">EIMP300_02010</name>
</gene>
<name>A0A8S0FEV1_ECOLX</name>
<evidence type="ECO:0008006" key="3">
    <source>
        <dbReference type="Google" id="ProtNLM"/>
    </source>
</evidence>
<protein>
    <recommendedName>
        <fullName evidence="3">Sigma-70, region 4</fullName>
    </recommendedName>
</protein>
<organism evidence="1 2">
    <name type="scientific">Escherichia coli</name>
    <dbReference type="NCBI Taxonomy" id="562"/>
    <lineage>
        <taxon>Bacteria</taxon>
        <taxon>Pseudomonadati</taxon>
        <taxon>Pseudomonadota</taxon>
        <taxon>Gammaproteobacteria</taxon>
        <taxon>Enterobacterales</taxon>
        <taxon>Enterobacteriaceae</taxon>
        <taxon>Escherichia</taxon>
    </lineage>
</organism>
<reference evidence="1 2" key="1">
    <citation type="submission" date="2020-01" db="EMBL/GenBank/DDBJ databases">
        <title>Dynamics of blaIMP-6 dissemination in carbapenem resistant Enterobacteriacea isolated from regional surveillance in Osaka, Japan.</title>
        <authorList>
            <person name="Abe R."/>
            <person name="Akeda Y."/>
            <person name="Sugawara Y."/>
            <person name="Yamamoto N."/>
            <person name="Tomono K."/>
            <person name="Takeuchi D."/>
            <person name="Kawahara R."/>
            <person name="Hamada S."/>
        </authorList>
    </citation>
    <scope>NUCLEOTIDE SEQUENCE [LARGE SCALE GENOMIC DNA]</scope>
    <source>
        <strain evidence="1 2">E300</strain>
    </source>
</reference>
<dbReference type="EMBL" id="AP022360">
    <property type="protein sequence ID" value="BBU78801.1"/>
    <property type="molecule type" value="Genomic_DNA"/>
</dbReference>
<dbReference type="AlphaFoldDB" id="A0A8S0FEV1"/>
<sequence length="177" mass="20323">MNDAYGEIPNPSALMRSAFIWNDESLAILRENAGILTTEQIAQLLHTNITAVRNMAYRLKLSLRVTAYNHRRIAQVQALYASETLSLKEIAAKTGLTASTVQYIVYVKSKNKPYATTEYVSFETENAVHYRVQKEFVDTERSLLDNISDNTRFRELYLTDGTFYCARNIKYEVFISE</sequence>
<dbReference type="Proteomes" id="UP000467488">
    <property type="component" value="Chromosome"/>
</dbReference>
<evidence type="ECO:0000313" key="1">
    <source>
        <dbReference type="EMBL" id="BBU78801.1"/>
    </source>
</evidence>
<evidence type="ECO:0000313" key="2">
    <source>
        <dbReference type="Proteomes" id="UP000467488"/>
    </source>
</evidence>
<proteinExistence type="predicted"/>
<accession>A0A8S0FEV1</accession>